<evidence type="ECO:0000313" key="9">
    <source>
        <dbReference type="Proteomes" id="UP000594454"/>
    </source>
</evidence>
<keyword evidence="9" id="KW-1185">Reference proteome</keyword>
<dbReference type="PANTHER" id="PTHR17005">
    <property type="entry name" value="MALE-ENHANCED ANTIGEN-1"/>
    <property type="match status" value="1"/>
</dbReference>
<name>A0A7R8UHF8_HERIL</name>
<dbReference type="Proteomes" id="UP000594454">
    <property type="component" value="Chromosome 1"/>
</dbReference>
<comment type="function">
    <text evidence="1">May play an important role in spermatogenesis and/or testis development.</text>
</comment>
<sequence>MVQSGSPELPGDNGDNLQTNGIHIPNYGQNTSDDSDDEGIGTAYDGYEPLPLGDTAEDQMQDPDNMHVDENPSNPDLPPIESSDAEIARQVWSEPRPESLDLELDSSRTEQIMSAMANITLPNSAIPEWAQSVPEERWKQDLLERIRQRKDGSQTGNGEGTSK</sequence>
<keyword evidence="6" id="KW-0744">Spermatogenesis</keyword>
<dbReference type="GO" id="GO:0030154">
    <property type="term" value="P:cell differentiation"/>
    <property type="evidence" value="ECO:0007669"/>
    <property type="project" value="UniProtKB-KW"/>
</dbReference>
<evidence type="ECO:0000256" key="5">
    <source>
        <dbReference type="ARBA" id="ARBA00022782"/>
    </source>
</evidence>
<keyword evidence="4" id="KW-0597">Phosphoprotein</keyword>
<dbReference type="Pfam" id="PF06910">
    <property type="entry name" value="MEA1"/>
    <property type="match status" value="1"/>
</dbReference>
<evidence type="ECO:0000256" key="4">
    <source>
        <dbReference type="ARBA" id="ARBA00022553"/>
    </source>
</evidence>
<organism evidence="8 9">
    <name type="scientific">Hermetia illucens</name>
    <name type="common">Black soldier fly</name>
    <dbReference type="NCBI Taxonomy" id="343691"/>
    <lineage>
        <taxon>Eukaryota</taxon>
        <taxon>Metazoa</taxon>
        <taxon>Ecdysozoa</taxon>
        <taxon>Arthropoda</taxon>
        <taxon>Hexapoda</taxon>
        <taxon>Insecta</taxon>
        <taxon>Pterygota</taxon>
        <taxon>Neoptera</taxon>
        <taxon>Endopterygota</taxon>
        <taxon>Diptera</taxon>
        <taxon>Brachycera</taxon>
        <taxon>Stratiomyomorpha</taxon>
        <taxon>Stratiomyidae</taxon>
        <taxon>Hermetiinae</taxon>
        <taxon>Hermetia</taxon>
    </lineage>
</organism>
<feature type="region of interest" description="Disordered" evidence="7">
    <location>
        <begin position="144"/>
        <end position="163"/>
    </location>
</feature>
<feature type="region of interest" description="Disordered" evidence="7">
    <location>
        <begin position="1"/>
        <end position="103"/>
    </location>
</feature>
<evidence type="ECO:0000256" key="1">
    <source>
        <dbReference type="ARBA" id="ARBA00002540"/>
    </source>
</evidence>
<evidence type="ECO:0000256" key="2">
    <source>
        <dbReference type="ARBA" id="ARBA00022245"/>
    </source>
</evidence>
<evidence type="ECO:0000256" key="6">
    <source>
        <dbReference type="ARBA" id="ARBA00022871"/>
    </source>
</evidence>
<dbReference type="OrthoDB" id="5593200at2759"/>
<dbReference type="InterPro" id="IPR009685">
    <property type="entry name" value="MEA1"/>
</dbReference>
<dbReference type="GO" id="GO:0007283">
    <property type="term" value="P:spermatogenesis"/>
    <property type="evidence" value="ECO:0007669"/>
    <property type="project" value="UniProtKB-KW"/>
</dbReference>
<dbReference type="EMBL" id="LR899009">
    <property type="protein sequence ID" value="CAD7080092.1"/>
    <property type="molecule type" value="Genomic_DNA"/>
</dbReference>
<proteinExistence type="predicted"/>
<dbReference type="OMA" id="MTAEVTH"/>
<dbReference type="InParanoid" id="A0A7R8UHF8"/>
<evidence type="ECO:0000256" key="3">
    <source>
        <dbReference type="ARBA" id="ARBA00022473"/>
    </source>
</evidence>
<keyword evidence="3" id="KW-0217">Developmental protein</keyword>
<accession>A0A7R8UHF8</accession>
<gene>
    <name evidence="8" type="ORF">HERILL_LOCUS3267</name>
</gene>
<feature type="compositionally biased region" description="Polar residues" evidence="7">
    <location>
        <begin position="15"/>
        <end position="32"/>
    </location>
</feature>
<reference evidence="8 9" key="1">
    <citation type="submission" date="2020-11" db="EMBL/GenBank/DDBJ databases">
        <authorList>
            <person name="Wallbank WR R."/>
            <person name="Pardo Diaz C."/>
            <person name="Kozak K."/>
            <person name="Martin S."/>
            <person name="Jiggins C."/>
            <person name="Moest M."/>
            <person name="Warren A I."/>
            <person name="Generalovic N T."/>
            <person name="Byers J.R.P. K."/>
            <person name="Montejo-Kovacevich G."/>
            <person name="Yen C E."/>
        </authorList>
    </citation>
    <scope>NUCLEOTIDE SEQUENCE [LARGE SCALE GENOMIC DNA]</scope>
</reference>
<dbReference type="AlphaFoldDB" id="A0A7R8UHF8"/>
<evidence type="ECO:0000256" key="7">
    <source>
        <dbReference type="SAM" id="MobiDB-lite"/>
    </source>
</evidence>
<protein>
    <recommendedName>
        <fullName evidence="2">Male-enhanced antigen 1</fullName>
    </recommendedName>
</protein>
<keyword evidence="5" id="KW-0221">Differentiation</keyword>
<evidence type="ECO:0000313" key="8">
    <source>
        <dbReference type="EMBL" id="CAD7080092.1"/>
    </source>
</evidence>